<sequence length="407" mass="43941">MEQPEDDQLERFDSESSGVLSILTISEDPISTSSSGDLYSSSGRGSSSSGGSSGEIPAILCTEAAAAPRLLPAEPAQSREELAEATETGAAPAAASRHKCVGRSNKGVAWGFTSIIGRRKEMEDAVAVVPGFMSRACDHVGGCSAPGSRTSGETSPVHFFGVYDGHGGSQVAKFCAAQMHEVIAEEWNREAMDGFEWQRRWEAAFATGFERVDSEVVTAAAAPEMLGSTAVVVILSGCQIITSNCGDSRAILCRGTQTVPLTVDQKPDRHDELMRIEGMGGKVINWNGARVFGVLAMSRAIGDRYLRPWIIPVPEITFTTRRDDDECLILASDGLWDVMTNDEVGEVARRLLRRCRRLMMVDEIPPAQAVADCLTEIAYGRNSSDNISIIVVDLKAKRKRQQRPQEG</sequence>
<evidence type="ECO:0000256" key="6">
    <source>
        <dbReference type="ARBA" id="ARBA00022842"/>
    </source>
</evidence>
<keyword evidence="5 9" id="KW-0378">Hydrolase</keyword>
<dbReference type="AlphaFoldDB" id="A0A8B8Q3M1"/>
<evidence type="ECO:0000256" key="10">
    <source>
        <dbReference type="SAM" id="MobiDB-lite"/>
    </source>
</evidence>
<evidence type="ECO:0000313" key="12">
    <source>
        <dbReference type="Proteomes" id="UP000827889"/>
    </source>
</evidence>
<evidence type="ECO:0000256" key="1">
    <source>
        <dbReference type="ARBA" id="ARBA00001936"/>
    </source>
</evidence>
<feature type="compositionally biased region" description="Low complexity" evidence="10">
    <location>
        <begin position="31"/>
        <end position="50"/>
    </location>
</feature>
<keyword evidence="8" id="KW-0464">Manganese</keyword>
<evidence type="ECO:0000256" key="8">
    <source>
        <dbReference type="ARBA" id="ARBA00023211"/>
    </source>
</evidence>
<feature type="region of interest" description="Disordered" evidence="10">
    <location>
        <begin position="76"/>
        <end position="97"/>
    </location>
</feature>
<evidence type="ECO:0000256" key="5">
    <source>
        <dbReference type="ARBA" id="ARBA00022801"/>
    </source>
</evidence>
<dbReference type="InterPro" id="IPR000222">
    <property type="entry name" value="PP2C_BS"/>
</dbReference>
<keyword evidence="6" id="KW-0460">Magnesium</keyword>
<evidence type="ECO:0000313" key="13">
    <source>
        <dbReference type="RefSeq" id="XP_030541689.1"/>
    </source>
</evidence>
<dbReference type="Gene3D" id="3.60.40.10">
    <property type="entry name" value="PPM-type phosphatase domain"/>
    <property type="match status" value="1"/>
</dbReference>
<evidence type="ECO:0000256" key="7">
    <source>
        <dbReference type="ARBA" id="ARBA00022912"/>
    </source>
</evidence>
<feature type="region of interest" description="Disordered" evidence="10">
    <location>
        <begin position="23"/>
        <end position="55"/>
    </location>
</feature>
<dbReference type="PANTHER" id="PTHR47992">
    <property type="entry name" value="PROTEIN PHOSPHATASE"/>
    <property type="match status" value="1"/>
</dbReference>
<dbReference type="CDD" id="cd00143">
    <property type="entry name" value="PP2Cc"/>
    <property type="match status" value="1"/>
</dbReference>
<evidence type="ECO:0000259" key="11">
    <source>
        <dbReference type="PROSITE" id="PS51746"/>
    </source>
</evidence>
<evidence type="ECO:0000256" key="4">
    <source>
        <dbReference type="ARBA" id="ARBA00022723"/>
    </source>
</evidence>
<dbReference type="InterPro" id="IPR001932">
    <property type="entry name" value="PPM-type_phosphatase-like_dom"/>
</dbReference>
<comment type="similarity">
    <text evidence="9">Belongs to the PP2C family.</text>
</comment>
<comment type="cofactor">
    <cofactor evidence="1">
        <name>Mn(2+)</name>
        <dbReference type="ChEBI" id="CHEBI:29035"/>
    </cofactor>
</comment>
<feature type="domain" description="PPM-type phosphatase" evidence="11">
    <location>
        <begin position="109"/>
        <end position="394"/>
    </location>
</feature>
<dbReference type="SMART" id="SM00331">
    <property type="entry name" value="PP2C_SIG"/>
    <property type="match status" value="1"/>
</dbReference>
<dbReference type="PROSITE" id="PS01032">
    <property type="entry name" value="PPM_1"/>
    <property type="match status" value="1"/>
</dbReference>
<dbReference type="PROSITE" id="PS51746">
    <property type="entry name" value="PPM_2"/>
    <property type="match status" value="1"/>
</dbReference>
<accession>A0A8B8Q3M1</accession>
<reference evidence="13" key="1">
    <citation type="submission" date="2025-08" db="UniProtKB">
        <authorList>
            <consortium name="RefSeq"/>
        </authorList>
    </citation>
    <scope>IDENTIFICATION</scope>
    <source>
        <tissue evidence="13">Leaf</tissue>
    </source>
</reference>
<dbReference type="GO" id="GO:0046872">
    <property type="term" value="F:metal ion binding"/>
    <property type="evidence" value="ECO:0007669"/>
    <property type="project" value="UniProtKB-KW"/>
</dbReference>
<dbReference type="GO" id="GO:0004722">
    <property type="term" value="F:protein serine/threonine phosphatase activity"/>
    <property type="evidence" value="ECO:0007669"/>
    <property type="project" value="UniProtKB-EC"/>
</dbReference>
<keyword evidence="7 9" id="KW-0904">Protein phosphatase</keyword>
<dbReference type="FunFam" id="3.60.40.10:FF:000041">
    <property type="entry name" value="Protein phosphatase 2C 51"/>
    <property type="match status" value="1"/>
</dbReference>
<keyword evidence="4" id="KW-0479">Metal-binding</keyword>
<dbReference type="KEGG" id="rarg:115749132"/>
<dbReference type="Pfam" id="PF00481">
    <property type="entry name" value="PP2C"/>
    <property type="match status" value="1"/>
</dbReference>
<evidence type="ECO:0000256" key="3">
    <source>
        <dbReference type="ARBA" id="ARBA00013081"/>
    </source>
</evidence>
<feature type="compositionally biased region" description="Low complexity" evidence="10">
    <location>
        <begin position="85"/>
        <end position="95"/>
    </location>
</feature>
<organism evidence="12 13">
    <name type="scientific">Rhodamnia argentea</name>
    <dbReference type="NCBI Taxonomy" id="178133"/>
    <lineage>
        <taxon>Eukaryota</taxon>
        <taxon>Viridiplantae</taxon>
        <taxon>Streptophyta</taxon>
        <taxon>Embryophyta</taxon>
        <taxon>Tracheophyta</taxon>
        <taxon>Spermatophyta</taxon>
        <taxon>Magnoliopsida</taxon>
        <taxon>eudicotyledons</taxon>
        <taxon>Gunneridae</taxon>
        <taxon>Pentapetalae</taxon>
        <taxon>rosids</taxon>
        <taxon>malvids</taxon>
        <taxon>Myrtales</taxon>
        <taxon>Myrtaceae</taxon>
        <taxon>Myrtoideae</taxon>
        <taxon>Myrteae</taxon>
        <taxon>Australasian group</taxon>
        <taxon>Rhodamnia</taxon>
    </lineage>
</organism>
<dbReference type="SUPFAM" id="SSF81606">
    <property type="entry name" value="PP2C-like"/>
    <property type="match status" value="1"/>
</dbReference>
<proteinExistence type="inferred from homology"/>
<dbReference type="Proteomes" id="UP000827889">
    <property type="component" value="Chromosome 4"/>
</dbReference>
<name>A0A8B8Q3M1_9MYRT</name>
<evidence type="ECO:0000256" key="2">
    <source>
        <dbReference type="ARBA" id="ARBA00001946"/>
    </source>
</evidence>
<dbReference type="InterPro" id="IPR015655">
    <property type="entry name" value="PP2C"/>
</dbReference>
<dbReference type="RefSeq" id="XP_030541689.1">
    <property type="nucleotide sequence ID" value="XM_030685829.2"/>
</dbReference>
<protein>
    <recommendedName>
        <fullName evidence="3">protein-serine/threonine phosphatase</fullName>
        <ecNumber evidence="3">3.1.3.16</ecNumber>
    </recommendedName>
</protein>
<dbReference type="OrthoDB" id="10264738at2759"/>
<dbReference type="EC" id="3.1.3.16" evidence="3"/>
<dbReference type="InterPro" id="IPR036457">
    <property type="entry name" value="PPM-type-like_dom_sf"/>
</dbReference>
<comment type="cofactor">
    <cofactor evidence="2">
        <name>Mg(2+)</name>
        <dbReference type="ChEBI" id="CHEBI:18420"/>
    </cofactor>
</comment>
<dbReference type="SMART" id="SM00332">
    <property type="entry name" value="PP2Cc"/>
    <property type="match status" value="1"/>
</dbReference>
<evidence type="ECO:0000256" key="9">
    <source>
        <dbReference type="RuleBase" id="RU003465"/>
    </source>
</evidence>
<keyword evidence="12" id="KW-1185">Reference proteome</keyword>
<dbReference type="GeneID" id="115749132"/>
<gene>
    <name evidence="13" type="primary">LOC115749132</name>
</gene>